<gene>
    <name evidence="1" type="ORF">A3G33_04710</name>
</gene>
<comment type="caution">
    <text evidence="1">The sequence shown here is derived from an EMBL/GenBank/DDBJ whole genome shotgun (WGS) entry which is preliminary data.</text>
</comment>
<dbReference type="InterPro" id="IPR036412">
    <property type="entry name" value="HAD-like_sf"/>
</dbReference>
<proteinExistence type="predicted"/>
<dbReference type="InterPro" id="IPR023214">
    <property type="entry name" value="HAD_sf"/>
</dbReference>
<evidence type="ECO:0000313" key="2">
    <source>
        <dbReference type="Proteomes" id="UP000178187"/>
    </source>
</evidence>
<dbReference type="Gene3D" id="3.40.50.1000">
    <property type="entry name" value="HAD superfamily/HAD-like"/>
    <property type="match status" value="1"/>
</dbReference>
<accession>A0A1G1KQX1</accession>
<protein>
    <recommendedName>
        <fullName evidence="3">Haloacid dehalogenase-like hydrolase</fullName>
    </recommendedName>
</protein>
<sequence length="296" mass="34376">MKKEKSGKVKHNIVALVYDFDGTLSPNNMQEDTIFKAYKIDKKKFWEKAHKLVVEKGYERTLAYLKLLIWDPAFRKKPIRQDDLRKLASQIEYYPGVQDYFDRIGNFVKKIPEVREWDIQLEHYIVSGGIKDILDGCDIIKHFKKVYACEYEYQNGIPVFPKLVINDTNKTQFLFRINKGKLSLSQSINTHMPATQRRIPFRNMIYIGDGITDVPSMTVTQKNGGSAIAVFDPRKKVPSTVRDMVREKRADHFAPADFREGSLLIKILKRAIQKVVQHISYQSSANLSYDWVSRHG</sequence>
<reference evidence="1 2" key="1">
    <citation type="journal article" date="2016" name="Nat. Commun.">
        <title>Thousands of microbial genomes shed light on interconnected biogeochemical processes in an aquifer system.</title>
        <authorList>
            <person name="Anantharaman K."/>
            <person name="Brown C.T."/>
            <person name="Hug L.A."/>
            <person name="Sharon I."/>
            <person name="Castelle C.J."/>
            <person name="Probst A.J."/>
            <person name="Thomas B.C."/>
            <person name="Singh A."/>
            <person name="Wilkins M.J."/>
            <person name="Karaoz U."/>
            <person name="Brodie E.L."/>
            <person name="Williams K.H."/>
            <person name="Hubbard S.S."/>
            <person name="Banfield J.F."/>
        </authorList>
    </citation>
    <scope>NUCLEOTIDE SEQUENCE [LARGE SCALE GENOMIC DNA]</scope>
</reference>
<dbReference type="SUPFAM" id="SSF56784">
    <property type="entry name" value="HAD-like"/>
    <property type="match status" value="1"/>
</dbReference>
<dbReference type="Proteomes" id="UP000178187">
    <property type="component" value="Unassembled WGS sequence"/>
</dbReference>
<evidence type="ECO:0008006" key="3">
    <source>
        <dbReference type="Google" id="ProtNLM"/>
    </source>
</evidence>
<evidence type="ECO:0000313" key="1">
    <source>
        <dbReference type="EMBL" id="OGW95235.1"/>
    </source>
</evidence>
<dbReference type="AlphaFoldDB" id="A0A1G1KQX1"/>
<organism evidence="1 2">
    <name type="scientific">Candidatus Danuiimicrobium aquiferis</name>
    <dbReference type="NCBI Taxonomy" id="1801832"/>
    <lineage>
        <taxon>Bacteria</taxon>
        <taxon>Pseudomonadati</taxon>
        <taxon>Candidatus Omnitrophota</taxon>
        <taxon>Candidatus Danuiimicrobium</taxon>
    </lineage>
</organism>
<name>A0A1G1KQX1_9BACT</name>
<dbReference type="EMBL" id="MHFR01000068">
    <property type="protein sequence ID" value="OGW95235.1"/>
    <property type="molecule type" value="Genomic_DNA"/>
</dbReference>